<protein>
    <submittedName>
        <fullName evidence="2">Uncharacterized protein</fullName>
    </submittedName>
</protein>
<evidence type="ECO:0000256" key="1">
    <source>
        <dbReference type="SAM" id="MobiDB-lite"/>
    </source>
</evidence>
<feature type="compositionally biased region" description="Low complexity" evidence="1">
    <location>
        <begin position="41"/>
        <end position="55"/>
    </location>
</feature>
<dbReference type="InParanoid" id="A0A1X7VSY0"/>
<feature type="region of interest" description="Disordered" evidence="1">
    <location>
        <begin position="219"/>
        <end position="261"/>
    </location>
</feature>
<reference evidence="3" key="1">
    <citation type="journal article" date="2010" name="Nature">
        <title>The Amphimedon queenslandica genome and the evolution of animal complexity.</title>
        <authorList>
            <person name="Srivastava M."/>
            <person name="Simakov O."/>
            <person name="Chapman J."/>
            <person name="Fahey B."/>
            <person name="Gauthier M.E."/>
            <person name="Mitros T."/>
            <person name="Richards G.S."/>
            <person name="Conaco C."/>
            <person name="Dacre M."/>
            <person name="Hellsten U."/>
            <person name="Larroux C."/>
            <person name="Putnam N.H."/>
            <person name="Stanke M."/>
            <person name="Adamska M."/>
            <person name="Darling A."/>
            <person name="Degnan S.M."/>
            <person name="Oakley T.H."/>
            <person name="Plachetzki D.C."/>
            <person name="Zhai Y."/>
            <person name="Adamski M."/>
            <person name="Calcino A."/>
            <person name="Cummins S.F."/>
            <person name="Goodstein D.M."/>
            <person name="Harris C."/>
            <person name="Jackson D.J."/>
            <person name="Leys S.P."/>
            <person name="Shu S."/>
            <person name="Woodcroft B.J."/>
            <person name="Vervoort M."/>
            <person name="Kosik K.S."/>
            <person name="Manning G."/>
            <person name="Degnan B.M."/>
            <person name="Rokhsar D.S."/>
        </authorList>
    </citation>
    <scope>NUCLEOTIDE SEQUENCE [LARGE SCALE GENOMIC DNA]</scope>
</reference>
<feature type="region of interest" description="Disordered" evidence="1">
    <location>
        <begin position="371"/>
        <end position="580"/>
    </location>
</feature>
<feature type="compositionally biased region" description="Polar residues" evidence="1">
    <location>
        <begin position="230"/>
        <end position="261"/>
    </location>
</feature>
<feature type="compositionally biased region" description="Polar residues" evidence="1">
    <location>
        <begin position="150"/>
        <end position="167"/>
    </location>
</feature>
<feature type="compositionally biased region" description="Polar residues" evidence="1">
    <location>
        <begin position="31"/>
        <end position="40"/>
    </location>
</feature>
<feature type="compositionally biased region" description="Polar residues" evidence="1">
    <location>
        <begin position="570"/>
        <end position="580"/>
    </location>
</feature>
<feature type="compositionally biased region" description="Polar residues" evidence="1">
    <location>
        <begin position="543"/>
        <end position="560"/>
    </location>
</feature>
<keyword evidence="3" id="KW-1185">Reference proteome</keyword>
<sequence>MSFEAGSSSSLNVPVGPARSFSSLEDEEVASTASGQSSVDLNGLLHQQQSNQSSLDDSERLSMLSSAVSWIKEELAAMRDTDRGILHQLLRAHSAITDIRESQKKNGYSEQSQQDQETDDNITQSESIKEEELNSSGHSDYYSRDEKTPGSGSHVSLDITTNTTPPRTGSSTTNNTDATSNSTGFTPLKKLRPETEAKDDDDILAQFFGEESLSKFTCLSKPRSSKSKGTEQTDSPTVHAPKTSQSTERMQKQHSFTATSPLSDRLKVDVDKKSSRSSVAYEMQLLRQKLQEEAKSELEAFDREFDGPASVPSFLEVEKKSYRYSILNRMDELLYPSSPPPSSSVPRHRSGSHIRQYSEPVVNVNLDEYTRGEERSNFKTSQSTTFSQFRKSSEPAHSSFRLPTSKTMELSRTGSGYYHDNAGGGMRVTPPRKGSQTHYDTTVIKRRSSNSSRSSSQTNTLEKKGHHPLQYSVESLEGGVGSNDDLSSYNGQYYHRRDGSSDYDNIPENKSIRGTRNDSGNGRKGLSPEVYPESMSPSPPLTHVSSSPLGLQGRSFNQKPRSVPLRKKNFISQSPESSWL</sequence>
<name>A0A1X7VSY0_AMPQE</name>
<feature type="compositionally biased region" description="Low complexity" evidence="1">
    <location>
        <begin position="168"/>
        <end position="183"/>
    </location>
</feature>
<dbReference type="EnsemblMetazoa" id="Aqu2.1.43476_001">
    <property type="protein sequence ID" value="Aqu2.1.43476_001"/>
    <property type="gene ID" value="Aqu2.1.43476"/>
</dbReference>
<feature type="region of interest" description="Disordered" evidence="1">
    <location>
        <begin position="1"/>
        <end position="59"/>
    </location>
</feature>
<organism evidence="2">
    <name type="scientific">Amphimedon queenslandica</name>
    <name type="common">Sponge</name>
    <dbReference type="NCBI Taxonomy" id="400682"/>
    <lineage>
        <taxon>Eukaryota</taxon>
        <taxon>Metazoa</taxon>
        <taxon>Porifera</taxon>
        <taxon>Demospongiae</taxon>
        <taxon>Heteroscleromorpha</taxon>
        <taxon>Haplosclerida</taxon>
        <taxon>Niphatidae</taxon>
        <taxon>Amphimedon</taxon>
    </lineage>
</organism>
<dbReference type="KEGG" id="aqu:109582847"/>
<dbReference type="EnsemblMetazoa" id="XM_019997845.1">
    <property type="protein sequence ID" value="XP_019853404.1"/>
    <property type="gene ID" value="LOC109582847"/>
</dbReference>
<reference evidence="2" key="2">
    <citation type="submission" date="2017-05" db="UniProtKB">
        <authorList>
            <consortium name="EnsemblMetazoa"/>
        </authorList>
    </citation>
    <scope>IDENTIFICATION</scope>
</reference>
<proteinExistence type="predicted"/>
<feature type="region of interest" description="Disordered" evidence="1">
    <location>
        <begin position="101"/>
        <end position="197"/>
    </location>
</feature>
<dbReference type="Proteomes" id="UP000007879">
    <property type="component" value="Unassembled WGS sequence"/>
</dbReference>
<feature type="compositionally biased region" description="Polar residues" evidence="1">
    <location>
        <begin position="401"/>
        <end position="414"/>
    </location>
</feature>
<dbReference type="AlphaFoldDB" id="A0A1X7VSY0"/>
<accession>A0A1X7VSY0</accession>
<evidence type="ECO:0000313" key="2">
    <source>
        <dbReference type="EnsemblMetazoa" id="Aqu2.1.43476_001"/>
    </source>
</evidence>
<feature type="compositionally biased region" description="Polar residues" evidence="1">
    <location>
        <begin position="1"/>
        <end position="12"/>
    </location>
</feature>
<gene>
    <name evidence="2" type="primary">109582847</name>
</gene>
<evidence type="ECO:0000313" key="3">
    <source>
        <dbReference type="Proteomes" id="UP000007879"/>
    </source>
</evidence>
<feature type="compositionally biased region" description="Polar residues" evidence="1">
    <location>
        <begin position="378"/>
        <end position="390"/>
    </location>
</feature>